<dbReference type="PANTHER" id="PTHR30176:SF3">
    <property type="entry name" value="FERREDOXIN-TYPE PROTEIN NAPH"/>
    <property type="match status" value="1"/>
</dbReference>
<accession>A0A3B1ACY6</accession>
<evidence type="ECO:0000256" key="8">
    <source>
        <dbReference type="SAM" id="Phobius"/>
    </source>
</evidence>
<keyword evidence="8" id="KW-1133">Transmembrane helix</keyword>
<evidence type="ECO:0000256" key="2">
    <source>
        <dbReference type="ARBA" id="ARBA00022485"/>
    </source>
</evidence>
<feature type="domain" description="4Fe-4S ferredoxin-type" evidence="9">
    <location>
        <begin position="216"/>
        <end position="246"/>
    </location>
</feature>
<keyword evidence="7" id="KW-0411">Iron-sulfur</keyword>
<dbReference type="PANTHER" id="PTHR30176">
    <property type="entry name" value="FERREDOXIN-TYPE PROTEIN NAPH"/>
    <property type="match status" value="1"/>
</dbReference>
<dbReference type="Gene3D" id="3.30.70.20">
    <property type="match status" value="1"/>
</dbReference>
<dbReference type="GO" id="GO:0051539">
    <property type="term" value="F:4 iron, 4 sulfur cluster binding"/>
    <property type="evidence" value="ECO:0007669"/>
    <property type="project" value="UniProtKB-KW"/>
</dbReference>
<dbReference type="SUPFAM" id="SSF54862">
    <property type="entry name" value="4Fe-4S ferredoxins"/>
    <property type="match status" value="1"/>
</dbReference>
<keyword evidence="6" id="KW-0408">Iron</keyword>
<dbReference type="Pfam" id="PF12801">
    <property type="entry name" value="Fer4_5"/>
    <property type="match status" value="2"/>
</dbReference>
<dbReference type="EMBL" id="UOFU01000238">
    <property type="protein sequence ID" value="VAX01742.1"/>
    <property type="molecule type" value="Genomic_DNA"/>
</dbReference>
<evidence type="ECO:0000256" key="4">
    <source>
        <dbReference type="ARBA" id="ARBA00022737"/>
    </source>
</evidence>
<organism evidence="10">
    <name type="scientific">hydrothermal vent metagenome</name>
    <dbReference type="NCBI Taxonomy" id="652676"/>
    <lineage>
        <taxon>unclassified sequences</taxon>
        <taxon>metagenomes</taxon>
        <taxon>ecological metagenomes</taxon>
    </lineage>
</organism>
<gene>
    <name evidence="10" type="ORF">MNBD_GAMMA20-1233</name>
</gene>
<dbReference type="PROSITE" id="PS00198">
    <property type="entry name" value="4FE4S_FER_1"/>
    <property type="match status" value="1"/>
</dbReference>
<evidence type="ECO:0000256" key="1">
    <source>
        <dbReference type="ARBA" id="ARBA00022448"/>
    </source>
</evidence>
<evidence type="ECO:0000313" key="10">
    <source>
        <dbReference type="EMBL" id="VAX01742.1"/>
    </source>
</evidence>
<keyword evidence="4" id="KW-0677">Repeat</keyword>
<dbReference type="PROSITE" id="PS51379">
    <property type="entry name" value="4FE4S_FER_2"/>
    <property type="match status" value="2"/>
</dbReference>
<feature type="transmembrane region" description="Helical" evidence="8">
    <location>
        <begin position="164"/>
        <end position="186"/>
    </location>
</feature>
<dbReference type="InterPro" id="IPR051684">
    <property type="entry name" value="Electron_Trans/Redox"/>
</dbReference>
<evidence type="ECO:0000256" key="6">
    <source>
        <dbReference type="ARBA" id="ARBA00023004"/>
    </source>
</evidence>
<feature type="transmembrane region" description="Helical" evidence="8">
    <location>
        <begin position="69"/>
        <end position="97"/>
    </location>
</feature>
<dbReference type="GO" id="GO:0005886">
    <property type="term" value="C:plasma membrane"/>
    <property type="evidence" value="ECO:0007669"/>
    <property type="project" value="TreeGrafter"/>
</dbReference>
<dbReference type="GO" id="GO:0046872">
    <property type="term" value="F:metal ion binding"/>
    <property type="evidence" value="ECO:0007669"/>
    <property type="project" value="UniProtKB-KW"/>
</dbReference>
<dbReference type="InterPro" id="IPR017896">
    <property type="entry name" value="4Fe4S_Fe-S-bd"/>
</dbReference>
<dbReference type="InterPro" id="IPR011886">
    <property type="entry name" value="NapH_MauN"/>
</dbReference>
<keyword evidence="3" id="KW-0479">Metal-binding</keyword>
<feature type="transmembrane region" description="Helical" evidence="8">
    <location>
        <begin position="29"/>
        <end position="49"/>
    </location>
</feature>
<sequence length="282" mass="31060">MARPTEVGAAALHSKGWFKSHQWLLLRRLCQLSILGIFLLGPIAGIWLIKGNLASSMILETVPLSDPYLMLQVLLTGHVPELVGLLGAAIVLVFYLLVSGRVYCSWVCPINLVTDAASGLQRRLGIKARTHYSRQTRYWLLGMTLVLALMTGSLVWELVNPVSIVFRGLVFGLGLGWGVIVALFLFELLVSHRGWCGHLCPVGAFYGLLGRVSLLRVVAAKREQCNDCMDCFDVCPEPQVIRPALKGEKSHQSPVIKSGLCTNCGRCIDVCSKDVFRFGLRK</sequence>
<dbReference type="NCBIfam" id="TIGR02163">
    <property type="entry name" value="napH"/>
    <property type="match status" value="1"/>
</dbReference>
<name>A0A3B1ACY6_9ZZZZ</name>
<keyword evidence="1" id="KW-0813">Transport</keyword>
<dbReference type="AlphaFoldDB" id="A0A3B1ACY6"/>
<keyword evidence="8" id="KW-0472">Membrane</keyword>
<dbReference type="NCBIfam" id="NF007013">
    <property type="entry name" value="PRK09477.1"/>
    <property type="match status" value="1"/>
</dbReference>
<protein>
    <submittedName>
        <fullName evidence="10">Polyferredoxin NapH (Periplasmic nitrate reductase)</fullName>
    </submittedName>
</protein>
<keyword evidence="5" id="KW-0249">Electron transport</keyword>
<dbReference type="Pfam" id="PF12838">
    <property type="entry name" value="Fer4_7"/>
    <property type="match status" value="1"/>
</dbReference>
<evidence type="ECO:0000256" key="7">
    <source>
        <dbReference type="ARBA" id="ARBA00023014"/>
    </source>
</evidence>
<keyword evidence="8" id="KW-0812">Transmembrane</keyword>
<feature type="domain" description="4Fe-4S ferredoxin-type" evidence="9">
    <location>
        <begin position="252"/>
        <end position="281"/>
    </location>
</feature>
<evidence type="ECO:0000256" key="5">
    <source>
        <dbReference type="ARBA" id="ARBA00022982"/>
    </source>
</evidence>
<evidence type="ECO:0000259" key="9">
    <source>
        <dbReference type="PROSITE" id="PS51379"/>
    </source>
</evidence>
<reference evidence="10" key="1">
    <citation type="submission" date="2018-06" db="EMBL/GenBank/DDBJ databases">
        <authorList>
            <person name="Zhirakovskaya E."/>
        </authorList>
    </citation>
    <scope>NUCLEOTIDE SEQUENCE</scope>
</reference>
<dbReference type="InterPro" id="IPR017900">
    <property type="entry name" value="4Fe4S_Fe_S_CS"/>
</dbReference>
<keyword evidence="2" id="KW-0004">4Fe-4S</keyword>
<feature type="transmembrane region" description="Helical" evidence="8">
    <location>
        <begin position="138"/>
        <end position="158"/>
    </location>
</feature>
<evidence type="ECO:0000256" key="3">
    <source>
        <dbReference type="ARBA" id="ARBA00022723"/>
    </source>
</evidence>
<proteinExistence type="predicted"/>